<dbReference type="OrthoDB" id="123261at2"/>
<gene>
    <name evidence="3" type="ORF">EFL26_09430</name>
</gene>
<evidence type="ECO:0000256" key="2">
    <source>
        <dbReference type="SAM" id="Phobius"/>
    </source>
</evidence>
<keyword evidence="2" id="KW-0472">Membrane</keyword>
<dbReference type="InterPro" id="IPR021741">
    <property type="entry name" value="DUF3311"/>
</dbReference>
<keyword evidence="2" id="KW-0812">Transmembrane</keyword>
<comment type="caution">
    <text evidence="3">The sequence shown here is derived from an EMBL/GenBank/DDBJ whole genome shotgun (WGS) entry which is preliminary data.</text>
</comment>
<protein>
    <submittedName>
        <fullName evidence="3">DUF3311 domain-containing protein</fullName>
    </submittedName>
</protein>
<feature type="compositionally biased region" description="Basic and acidic residues" evidence="1">
    <location>
        <begin position="85"/>
        <end position="104"/>
    </location>
</feature>
<evidence type="ECO:0000256" key="1">
    <source>
        <dbReference type="SAM" id="MobiDB-lite"/>
    </source>
</evidence>
<dbReference type="Pfam" id="PF11755">
    <property type="entry name" value="DUF3311"/>
    <property type="match status" value="1"/>
</dbReference>
<keyword evidence="4" id="KW-1185">Reference proteome</keyword>
<dbReference type="EMBL" id="RJSF01000036">
    <property type="protein sequence ID" value="RNM14991.1"/>
    <property type="molecule type" value="Genomic_DNA"/>
</dbReference>
<organism evidence="3 4">
    <name type="scientific">Nocardioides pocheonensis</name>
    <dbReference type="NCBI Taxonomy" id="661485"/>
    <lineage>
        <taxon>Bacteria</taxon>
        <taxon>Bacillati</taxon>
        <taxon>Actinomycetota</taxon>
        <taxon>Actinomycetes</taxon>
        <taxon>Propionibacteriales</taxon>
        <taxon>Nocardioidaceae</taxon>
        <taxon>Nocardioides</taxon>
    </lineage>
</organism>
<evidence type="ECO:0000313" key="3">
    <source>
        <dbReference type="EMBL" id="RNM14991.1"/>
    </source>
</evidence>
<proteinExistence type="predicted"/>
<name>A0A3N0GRF7_9ACTN</name>
<feature type="transmembrane region" description="Helical" evidence="2">
    <location>
        <begin position="40"/>
        <end position="58"/>
    </location>
</feature>
<reference evidence="3 4" key="1">
    <citation type="submission" date="2018-11" db="EMBL/GenBank/DDBJ databases">
        <authorList>
            <person name="Li F."/>
        </authorList>
    </citation>
    <scope>NUCLEOTIDE SEQUENCE [LARGE SCALE GENOMIC DNA]</scope>
    <source>
        <strain evidence="3 4">Gsoil 818</strain>
    </source>
</reference>
<feature type="region of interest" description="Disordered" evidence="1">
    <location>
        <begin position="73"/>
        <end position="104"/>
    </location>
</feature>
<evidence type="ECO:0000313" key="4">
    <source>
        <dbReference type="Proteomes" id="UP000279994"/>
    </source>
</evidence>
<dbReference type="AlphaFoldDB" id="A0A3N0GRF7"/>
<keyword evidence="2" id="KW-1133">Transmembrane helix</keyword>
<sequence>MPPANTGLLVAAGVCLLVPVVALMWVSSYAKETPRLWGIPFFFWYQFAWVFVTSALTYTAHRLVLAARGESEAPFSGHAGADDDGPPRRLGHGDPGDRTDGYRS</sequence>
<dbReference type="Proteomes" id="UP000279994">
    <property type="component" value="Unassembled WGS sequence"/>
</dbReference>
<accession>A0A3N0GRF7</accession>